<sequence>MKRTKKIAAFLILFLCASMLLVLPTSAKSRKKYDLKVSDVKVSSKNLKPGDKCKISMKIVNRGYGKMKNVYVCYDSPSTQVYYVPLQYKKSSGRWVGNFKVEKGMQKGTWRIWSIDVNRVFDDIYASWYAYYNHKLGNRSYPGSDLSKGNIKIRKTKADHKKPEIHADTLQVEKVADTEKGGKISCRIKVTDGSSIKRVTLTLKGPVSTDHPVAVETEIEMKYNKKTGYYEGSVNKEKGTYRIENVYAEDVFGNHGWKEISGYQLEL</sequence>
<feature type="chain" id="PRO_5045915096" evidence="1">
    <location>
        <begin position="28"/>
        <end position="267"/>
    </location>
</feature>
<evidence type="ECO:0000256" key="1">
    <source>
        <dbReference type="SAM" id="SignalP"/>
    </source>
</evidence>
<dbReference type="RefSeq" id="WP_248835638.1">
    <property type="nucleotide sequence ID" value="NZ_JAJEQE010000036.1"/>
</dbReference>
<proteinExistence type="predicted"/>
<keyword evidence="3" id="KW-1185">Reference proteome</keyword>
<evidence type="ECO:0000313" key="2">
    <source>
        <dbReference type="EMBL" id="MCC2149635.1"/>
    </source>
</evidence>
<reference evidence="2 3" key="1">
    <citation type="submission" date="2021-10" db="EMBL/GenBank/DDBJ databases">
        <title>Anaerobic single-cell dispensing facilitates the cultivation of human gut bacteria.</title>
        <authorList>
            <person name="Afrizal A."/>
        </authorList>
    </citation>
    <scope>NUCLEOTIDE SEQUENCE [LARGE SCALE GENOMIC DNA]</scope>
    <source>
        <strain evidence="2 3">CLA-AA-H246</strain>
    </source>
</reference>
<comment type="caution">
    <text evidence="2">The sequence shown here is derived from an EMBL/GenBank/DDBJ whole genome shotgun (WGS) entry which is preliminary data.</text>
</comment>
<organism evidence="2 3">
    <name type="scientific">Hominisplanchenecus faecis</name>
    <dbReference type="NCBI Taxonomy" id="2885351"/>
    <lineage>
        <taxon>Bacteria</taxon>
        <taxon>Bacillati</taxon>
        <taxon>Bacillota</taxon>
        <taxon>Clostridia</taxon>
        <taxon>Lachnospirales</taxon>
        <taxon>Lachnospiraceae</taxon>
        <taxon>Hominisplanchenecus</taxon>
    </lineage>
</organism>
<protein>
    <submittedName>
        <fullName evidence="2">DUF4832 domain-containing protein</fullName>
    </submittedName>
</protein>
<keyword evidence="1" id="KW-0732">Signal</keyword>
<gene>
    <name evidence="2" type="ORF">LKD42_10265</name>
</gene>
<dbReference type="EMBL" id="JAJEQE010000036">
    <property type="protein sequence ID" value="MCC2149635.1"/>
    <property type="molecule type" value="Genomic_DNA"/>
</dbReference>
<dbReference type="Proteomes" id="UP001299235">
    <property type="component" value="Unassembled WGS sequence"/>
</dbReference>
<name>A0ABS8EWR2_9FIRM</name>
<accession>A0ABS8EWR2</accession>
<feature type="signal peptide" evidence="1">
    <location>
        <begin position="1"/>
        <end position="27"/>
    </location>
</feature>
<evidence type="ECO:0000313" key="3">
    <source>
        <dbReference type="Proteomes" id="UP001299235"/>
    </source>
</evidence>